<evidence type="ECO:0000256" key="1">
    <source>
        <dbReference type="SAM" id="MobiDB-lite"/>
    </source>
</evidence>
<proteinExistence type="predicted"/>
<evidence type="ECO:0000313" key="3">
    <source>
        <dbReference type="EMBL" id="QJA83682.1"/>
    </source>
</evidence>
<dbReference type="EMBL" id="MT141529">
    <property type="protein sequence ID" value="QJA64960.1"/>
    <property type="molecule type" value="Genomic_DNA"/>
</dbReference>
<organism evidence="3">
    <name type="scientific">viral metagenome</name>
    <dbReference type="NCBI Taxonomy" id="1070528"/>
    <lineage>
        <taxon>unclassified sequences</taxon>
        <taxon>metagenomes</taxon>
        <taxon>organismal metagenomes</taxon>
    </lineage>
</organism>
<dbReference type="AlphaFoldDB" id="A0A6M3KPE7"/>
<dbReference type="InterPro" id="IPR056209">
    <property type="entry name" value="SU10_adaptor"/>
</dbReference>
<dbReference type="EMBL" id="MT142516">
    <property type="protein sequence ID" value="QJA83682.1"/>
    <property type="molecule type" value="Genomic_DNA"/>
</dbReference>
<dbReference type="Pfam" id="PF24175">
    <property type="entry name" value="SU10_adaptor"/>
    <property type="match status" value="1"/>
</dbReference>
<accession>A0A6M3KPE7</accession>
<evidence type="ECO:0000313" key="2">
    <source>
        <dbReference type="EMBL" id="QJA64960.1"/>
    </source>
</evidence>
<sequence>MDGQSLLNVICGSATVLGLSDKNVNDTVWRATVLGWINLVNKDISNRQQNFHWRWLEKTVTAPTAIGQHSYDKPIDMYMNKMFSVYDRTNNRTYIFKPYDEFVNLIPNPSLSSGSPGWHTLFAGTIRLYPIPASIFTFFMDYGRRISSISDNATTIDIPDNYEDVVINGAMIYIYKFDPDMGDWKAQQQIYEAGIDRMIRDNNMSPSEKSQPQSHRNKRQGRVFPI</sequence>
<feature type="compositionally biased region" description="Basic residues" evidence="1">
    <location>
        <begin position="215"/>
        <end position="226"/>
    </location>
</feature>
<protein>
    <submittedName>
        <fullName evidence="3">Uncharacterized protein</fullName>
    </submittedName>
</protein>
<feature type="region of interest" description="Disordered" evidence="1">
    <location>
        <begin position="201"/>
        <end position="226"/>
    </location>
</feature>
<reference evidence="3" key="1">
    <citation type="submission" date="2020-03" db="EMBL/GenBank/DDBJ databases">
        <title>The deep terrestrial virosphere.</title>
        <authorList>
            <person name="Holmfeldt K."/>
            <person name="Nilsson E."/>
            <person name="Simone D."/>
            <person name="Lopez-Fernandez M."/>
            <person name="Wu X."/>
            <person name="de Brujin I."/>
            <person name="Lundin D."/>
            <person name="Andersson A."/>
            <person name="Bertilsson S."/>
            <person name="Dopson M."/>
        </authorList>
    </citation>
    <scope>NUCLEOTIDE SEQUENCE</scope>
    <source>
        <strain evidence="3">MM415A00259</strain>
        <strain evidence="2">MM415B00452</strain>
    </source>
</reference>
<feature type="compositionally biased region" description="Polar residues" evidence="1">
    <location>
        <begin position="202"/>
        <end position="214"/>
    </location>
</feature>
<name>A0A6M3KPE7_9ZZZZ</name>
<gene>
    <name evidence="3" type="ORF">MM415A00259_0007</name>
    <name evidence="2" type="ORF">MM415B00452_0061</name>
</gene>